<evidence type="ECO:0000256" key="2">
    <source>
        <dbReference type="ARBA" id="ARBA00022670"/>
    </source>
</evidence>
<proteinExistence type="inferred from homology"/>
<dbReference type="OrthoDB" id="21221at2759"/>
<reference evidence="6" key="2">
    <citation type="submission" date="2015-01" db="EMBL/GenBank/DDBJ databases">
        <title>Evolutionary Origins and Diversification of the Mycorrhizal Mutualists.</title>
        <authorList>
            <consortium name="DOE Joint Genome Institute"/>
            <consortium name="Mycorrhizal Genomics Consortium"/>
            <person name="Kohler A."/>
            <person name="Kuo A."/>
            <person name="Nagy L.G."/>
            <person name="Floudas D."/>
            <person name="Copeland A."/>
            <person name="Barry K.W."/>
            <person name="Cichocki N."/>
            <person name="Veneault-Fourrey C."/>
            <person name="LaButti K."/>
            <person name="Lindquist E.A."/>
            <person name="Lipzen A."/>
            <person name="Lundell T."/>
            <person name="Morin E."/>
            <person name="Murat C."/>
            <person name="Riley R."/>
            <person name="Ohm R."/>
            <person name="Sun H."/>
            <person name="Tunlid A."/>
            <person name="Henrissat B."/>
            <person name="Grigoriev I.V."/>
            <person name="Hibbett D.S."/>
            <person name="Martin F."/>
        </authorList>
    </citation>
    <scope>NUCLEOTIDE SEQUENCE [LARGE SCALE GENOMIC DNA]</scope>
    <source>
        <strain evidence="6">MAFF 305830</strain>
    </source>
</reference>
<dbReference type="GO" id="GO:0006508">
    <property type="term" value="P:proteolysis"/>
    <property type="evidence" value="ECO:0007669"/>
    <property type="project" value="UniProtKB-KW"/>
</dbReference>
<dbReference type="PANTHER" id="PTHR12378">
    <property type="entry name" value="DESUMOYLATING ISOPEPTIDASE"/>
    <property type="match status" value="1"/>
</dbReference>
<keyword evidence="6" id="KW-1185">Reference proteome</keyword>
<protein>
    <recommendedName>
        <fullName evidence="4">PPPDE domain-containing protein</fullName>
    </recommendedName>
</protein>
<evidence type="ECO:0000313" key="5">
    <source>
        <dbReference type="EMBL" id="KIM24660.1"/>
    </source>
</evidence>
<keyword evidence="2" id="KW-0645">Protease</keyword>
<dbReference type="Pfam" id="PF05903">
    <property type="entry name" value="Peptidase_C97"/>
    <property type="match status" value="1"/>
</dbReference>
<dbReference type="InterPro" id="IPR042266">
    <property type="entry name" value="PPPDE_sf"/>
</dbReference>
<dbReference type="Proteomes" id="UP000054097">
    <property type="component" value="Unassembled WGS sequence"/>
</dbReference>
<dbReference type="PANTHER" id="PTHR12378:SF7">
    <property type="entry name" value="DESUMOYLATING ISOPEPTIDASE 1"/>
    <property type="match status" value="1"/>
</dbReference>
<name>A0A0C3AJ78_SERVB</name>
<dbReference type="PROSITE" id="PS51858">
    <property type="entry name" value="PPPDE"/>
    <property type="match status" value="1"/>
</dbReference>
<dbReference type="GO" id="GO:0008233">
    <property type="term" value="F:peptidase activity"/>
    <property type="evidence" value="ECO:0007669"/>
    <property type="project" value="UniProtKB-KW"/>
</dbReference>
<dbReference type="InterPro" id="IPR008580">
    <property type="entry name" value="PPPDE_dom"/>
</dbReference>
<comment type="similarity">
    <text evidence="1">Belongs to the DeSI family.</text>
</comment>
<dbReference type="GO" id="GO:0070646">
    <property type="term" value="P:protein modification by small protein removal"/>
    <property type="evidence" value="ECO:0007669"/>
    <property type="project" value="TreeGrafter"/>
</dbReference>
<sequence>MSGQVVQLWMYDLSKGMAKKITNLFSRREIDGIWHSSIVVFDREIWFGDGITTCVPGTCHLGMPHQVMTLGVTQVDERTFNDFLDQTRQLFSEERYHLLDLPIDFLSTTIGWVLNPAIQRAYRAATAGSENATPAETAPGYVDMVWSTGAWALGAVVSTSTSLVGSSLGRPP</sequence>
<accession>A0A0C3AJ78</accession>
<dbReference type="EMBL" id="KN824321">
    <property type="protein sequence ID" value="KIM24660.1"/>
    <property type="molecule type" value="Genomic_DNA"/>
</dbReference>
<keyword evidence="3" id="KW-0378">Hydrolase</keyword>
<dbReference type="HOGENOM" id="CLU_1556213_0_0_1"/>
<evidence type="ECO:0000256" key="1">
    <source>
        <dbReference type="ARBA" id="ARBA00008140"/>
    </source>
</evidence>
<feature type="domain" description="PPPDE" evidence="4">
    <location>
        <begin position="4"/>
        <end position="146"/>
    </location>
</feature>
<evidence type="ECO:0000313" key="6">
    <source>
        <dbReference type="Proteomes" id="UP000054097"/>
    </source>
</evidence>
<dbReference type="SMART" id="SM01179">
    <property type="entry name" value="DUF862"/>
    <property type="match status" value="1"/>
</dbReference>
<dbReference type="Gene3D" id="3.90.1720.30">
    <property type="entry name" value="PPPDE domains"/>
    <property type="match status" value="1"/>
</dbReference>
<reference evidence="5 6" key="1">
    <citation type="submission" date="2014-04" db="EMBL/GenBank/DDBJ databases">
        <authorList>
            <consortium name="DOE Joint Genome Institute"/>
            <person name="Kuo A."/>
            <person name="Zuccaro A."/>
            <person name="Kohler A."/>
            <person name="Nagy L.G."/>
            <person name="Floudas D."/>
            <person name="Copeland A."/>
            <person name="Barry K.W."/>
            <person name="Cichocki N."/>
            <person name="Veneault-Fourrey C."/>
            <person name="LaButti K."/>
            <person name="Lindquist E.A."/>
            <person name="Lipzen A."/>
            <person name="Lundell T."/>
            <person name="Morin E."/>
            <person name="Murat C."/>
            <person name="Sun H."/>
            <person name="Tunlid A."/>
            <person name="Henrissat B."/>
            <person name="Grigoriev I.V."/>
            <person name="Hibbett D.S."/>
            <person name="Martin F."/>
            <person name="Nordberg H.P."/>
            <person name="Cantor M.N."/>
            <person name="Hua S.X."/>
        </authorList>
    </citation>
    <scope>NUCLEOTIDE SEQUENCE [LARGE SCALE GENOMIC DNA]</scope>
    <source>
        <strain evidence="5 6">MAFF 305830</strain>
    </source>
</reference>
<evidence type="ECO:0000256" key="3">
    <source>
        <dbReference type="ARBA" id="ARBA00022801"/>
    </source>
</evidence>
<gene>
    <name evidence="5" type="ORF">M408DRAFT_331638</name>
</gene>
<evidence type="ECO:0000259" key="4">
    <source>
        <dbReference type="PROSITE" id="PS51858"/>
    </source>
</evidence>
<dbReference type="AlphaFoldDB" id="A0A0C3AJ78"/>
<organism evidence="5 6">
    <name type="scientific">Serendipita vermifera MAFF 305830</name>
    <dbReference type="NCBI Taxonomy" id="933852"/>
    <lineage>
        <taxon>Eukaryota</taxon>
        <taxon>Fungi</taxon>
        <taxon>Dikarya</taxon>
        <taxon>Basidiomycota</taxon>
        <taxon>Agaricomycotina</taxon>
        <taxon>Agaricomycetes</taxon>
        <taxon>Sebacinales</taxon>
        <taxon>Serendipitaceae</taxon>
        <taxon>Serendipita</taxon>
    </lineage>
</organism>
<dbReference type="STRING" id="933852.A0A0C3AJ78"/>